<feature type="domain" description="MyTH4" evidence="7">
    <location>
        <begin position="900"/>
        <end position="1087"/>
    </location>
</feature>
<dbReference type="PANTHER" id="PTHR22903">
    <property type="entry name" value="PLEKHH PROTEIN"/>
    <property type="match status" value="1"/>
</dbReference>
<dbReference type="Gene3D" id="2.30.29.30">
    <property type="entry name" value="Pleckstrin-homology domain (PH domain)/Phosphotyrosine-binding domain (PTB)"/>
    <property type="match status" value="3"/>
</dbReference>
<dbReference type="PANTHER" id="PTHR22903:SF8">
    <property type="entry name" value="MAX-1A"/>
    <property type="match status" value="1"/>
</dbReference>
<reference evidence="8" key="2">
    <citation type="submission" date="2021-08" db="EMBL/GenBank/DDBJ databases">
        <authorList>
            <person name="Eriksson T."/>
        </authorList>
    </citation>
    <scope>NUCLEOTIDE SEQUENCE</scope>
    <source>
        <strain evidence="8">Stoneville</strain>
        <tissue evidence="8">Whole head</tissue>
    </source>
</reference>
<dbReference type="InterPro" id="IPR000857">
    <property type="entry name" value="MyTH4_dom"/>
</dbReference>
<evidence type="ECO:0000256" key="1">
    <source>
        <dbReference type="ARBA" id="ARBA00022737"/>
    </source>
</evidence>
<feature type="compositionally biased region" description="Polar residues" evidence="4">
    <location>
        <begin position="558"/>
        <end position="572"/>
    </location>
</feature>
<organism evidence="8 9">
    <name type="scientific">Tenebrio molitor</name>
    <name type="common">Yellow mealworm beetle</name>
    <dbReference type="NCBI Taxonomy" id="7067"/>
    <lineage>
        <taxon>Eukaryota</taxon>
        <taxon>Metazoa</taxon>
        <taxon>Ecdysozoa</taxon>
        <taxon>Arthropoda</taxon>
        <taxon>Hexapoda</taxon>
        <taxon>Insecta</taxon>
        <taxon>Pterygota</taxon>
        <taxon>Neoptera</taxon>
        <taxon>Endopterygota</taxon>
        <taxon>Coleoptera</taxon>
        <taxon>Polyphaga</taxon>
        <taxon>Cucujiformia</taxon>
        <taxon>Tenebrionidae</taxon>
        <taxon>Tenebrio</taxon>
    </lineage>
</organism>
<dbReference type="InterPro" id="IPR011993">
    <property type="entry name" value="PH-like_dom_sf"/>
</dbReference>
<accession>A0A8J6LFH5</accession>
<gene>
    <name evidence="8" type="ORF">GEV33_012006</name>
</gene>
<dbReference type="Proteomes" id="UP000719412">
    <property type="component" value="Unassembled WGS sequence"/>
</dbReference>
<feature type="region of interest" description="Disordered" evidence="4">
    <location>
        <begin position="1546"/>
        <end position="1572"/>
    </location>
</feature>
<keyword evidence="2 3" id="KW-0175">Coiled coil</keyword>
<dbReference type="SUPFAM" id="SSF50729">
    <property type="entry name" value="PH domain-like"/>
    <property type="match status" value="2"/>
</dbReference>
<comment type="caution">
    <text evidence="8">The sequence shown here is derived from an EMBL/GenBank/DDBJ whole genome shotgun (WGS) entry which is preliminary data.</text>
</comment>
<dbReference type="Pfam" id="PF00373">
    <property type="entry name" value="FERM_M"/>
    <property type="match status" value="1"/>
</dbReference>
<dbReference type="InterPro" id="IPR019749">
    <property type="entry name" value="Band_41_domain"/>
</dbReference>
<feature type="domain" description="FERM" evidence="6">
    <location>
        <begin position="1144"/>
        <end position="1509"/>
    </location>
</feature>
<dbReference type="GO" id="GO:0030182">
    <property type="term" value="P:neuron differentiation"/>
    <property type="evidence" value="ECO:0007669"/>
    <property type="project" value="UniProtKB-ARBA"/>
</dbReference>
<dbReference type="GO" id="GO:0005856">
    <property type="term" value="C:cytoskeleton"/>
    <property type="evidence" value="ECO:0007669"/>
    <property type="project" value="InterPro"/>
</dbReference>
<dbReference type="GO" id="GO:0071944">
    <property type="term" value="C:cell periphery"/>
    <property type="evidence" value="ECO:0007669"/>
    <property type="project" value="UniProtKB-ARBA"/>
</dbReference>
<evidence type="ECO:0000256" key="2">
    <source>
        <dbReference type="ARBA" id="ARBA00023054"/>
    </source>
</evidence>
<dbReference type="SUPFAM" id="SSF47031">
    <property type="entry name" value="Second domain of FERM"/>
    <property type="match status" value="1"/>
</dbReference>
<dbReference type="Gene3D" id="3.10.20.90">
    <property type="entry name" value="Phosphatidylinositol 3-kinase Catalytic Subunit, Chain A, domain 1"/>
    <property type="match status" value="1"/>
</dbReference>
<reference evidence="8" key="1">
    <citation type="journal article" date="2020" name="J Insects Food Feed">
        <title>The yellow mealworm (Tenebrio molitor) genome: a resource for the emerging insects as food and feed industry.</title>
        <authorList>
            <person name="Eriksson T."/>
            <person name="Andere A."/>
            <person name="Kelstrup H."/>
            <person name="Emery V."/>
            <person name="Picard C."/>
        </authorList>
    </citation>
    <scope>NUCLEOTIDE SEQUENCE</scope>
    <source>
        <strain evidence="8">Stoneville</strain>
        <tissue evidence="8">Whole head</tissue>
    </source>
</reference>
<dbReference type="InterPro" id="IPR001849">
    <property type="entry name" value="PH_domain"/>
</dbReference>
<dbReference type="FunFam" id="2.30.29.30:FF:000286">
    <property type="entry name" value="PH-protein kinase domain containing protein"/>
    <property type="match status" value="1"/>
</dbReference>
<dbReference type="InterPro" id="IPR000299">
    <property type="entry name" value="FERM_domain"/>
</dbReference>
<dbReference type="EMBL" id="JABDTM020027264">
    <property type="protein sequence ID" value="KAH0810786.1"/>
    <property type="molecule type" value="Genomic_DNA"/>
</dbReference>
<dbReference type="InterPro" id="IPR038185">
    <property type="entry name" value="MyTH4_dom_sf"/>
</dbReference>
<feature type="compositionally biased region" description="Low complexity" evidence="4">
    <location>
        <begin position="573"/>
        <end position="598"/>
    </location>
</feature>
<dbReference type="CDD" id="cd00821">
    <property type="entry name" value="PH"/>
    <property type="match status" value="1"/>
</dbReference>
<feature type="domain" description="PH" evidence="5">
    <location>
        <begin position="647"/>
        <end position="741"/>
    </location>
</feature>
<feature type="region of interest" description="Disordered" evidence="4">
    <location>
        <begin position="1303"/>
        <end position="1332"/>
    </location>
</feature>
<dbReference type="PROSITE" id="PS51016">
    <property type="entry name" value="MYTH4"/>
    <property type="match status" value="1"/>
</dbReference>
<feature type="domain" description="PH" evidence="5">
    <location>
        <begin position="755"/>
        <end position="859"/>
    </location>
</feature>
<name>A0A8J6LFH5_TENMO</name>
<dbReference type="Gene3D" id="1.25.40.530">
    <property type="entry name" value="MyTH4 domain"/>
    <property type="match status" value="1"/>
</dbReference>
<dbReference type="Pfam" id="PF00169">
    <property type="entry name" value="PH"/>
    <property type="match status" value="2"/>
</dbReference>
<evidence type="ECO:0000256" key="3">
    <source>
        <dbReference type="SAM" id="Coils"/>
    </source>
</evidence>
<dbReference type="Pfam" id="PF21989">
    <property type="entry name" value="RA_2"/>
    <property type="match status" value="1"/>
</dbReference>
<feature type="region of interest" description="Disordered" evidence="4">
    <location>
        <begin position="544"/>
        <end position="618"/>
    </location>
</feature>
<feature type="region of interest" description="Disordered" evidence="4">
    <location>
        <begin position="378"/>
        <end position="406"/>
    </location>
</feature>
<dbReference type="Gene3D" id="1.20.80.10">
    <property type="match status" value="1"/>
</dbReference>
<evidence type="ECO:0000259" key="5">
    <source>
        <dbReference type="PROSITE" id="PS50003"/>
    </source>
</evidence>
<dbReference type="GO" id="GO:0009887">
    <property type="term" value="P:animal organ morphogenesis"/>
    <property type="evidence" value="ECO:0007669"/>
    <property type="project" value="UniProtKB-ARBA"/>
</dbReference>
<evidence type="ECO:0000256" key="4">
    <source>
        <dbReference type="SAM" id="MobiDB-lite"/>
    </source>
</evidence>
<keyword evidence="9" id="KW-1185">Reference proteome</keyword>
<dbReference type="SMART" id="SM00295">
    <property type="entry name" value="B41"/>
    <property type="match status" value="1"/>
</dbReference>
<proteinExistence type="predicted"/>
<protein>
    <submittedName>
        <fullName evidence="8">Uncharacterized protein</fullName>
    </submittedName>
</protein>
<dbReference type="SMART" id="SM00233">
    <property type="entry name" value="PH"/>
    <property type="match status" value="2"/>
</dbReference>
<keyword evidence="1" id="KW-0677">Repeat</keyword>
<dbReference type="Pfam" id="PF00784">
    <property type="entry name" value="MyTH4"/>
    <property type="match status" value="1"/>
</dbReference>
<dbReference type="PROSITE" id="PS50003">
    <property type="entry name" value="PH_DOMAIN"/>
    <property type="match status" value="2"/>
</dbReference>
<dbReference type="CDD" id="cd13282">
    <property type="entry name" value="PH1_PLEKHH1_PLEKHH2"/>
    <property type="match status" value="1"/>
</dbReference>
<dbReference type="PROSITE" id="PS50057">
    <property type="entry name" value="FERM_3"/>
    <property type="match status" value="1"/>
</dbReference>
<dbReference type="SMART" id="SM00139">
    <property type="entry name" value="MyTH4"/>
    <property type="match status" value="1"/>
</dbReference>
<feature type="coiled-coil region" evidence="3">
    <location>
        <begin position="260"/>
        <end position="301"/>
    </location>
</feature>
<sequence>MDTARIKSDNNKTQSTVGIAIFFCCLIIPRTLSKHQEKFNLQLCRESGPREAQRLNSGDGGGVIVNRVLPDGPAEQQQQQRELRHGLARGHAAEADKNKDLDYRSSALSRSATDDTRCPAGSIPSRILRPSSETGIPQVIAQVRFALPASFSFHDDDKIKQYSAEAVHSSHMWCTPTPRNVRPADPWNFFFLPLADFNPSPTRDARPRRLCRGDTVAGGVVDPRQKKNRRKYHSDYCHLRAPLLVLTIDRKTYCRFVFLIVELSRLLSELEQRVLEAESRAEEAEDKVRIMEQKLAWSQQSDPNNVQIHRLEGEVEEQRQLRLHDARQVEAKAARIKEWVTNKLRELEQQNQTLREQNIKCNQQLELLRNHLALADRRRSESCSPEPRQHTSTTSSARSNRHRRHQSVCLSSNFEPAVPSTLVTSVNFATSNSSMDPLTDELRAAVDNLSIGRVPSSSASDPDLAHDYAEIYTPSREKVPWPRAPTPPIHRFPSWEDRIYQVAADGLTLTGTTPSDIGPEQAGYQDIPVPVYATVKGRASQIRSMPFTGDSSDDSSDGEGNNTTAVDGTNTHSRSSGDTSGSSPGKRTASSSSGSPSKSKTRDTSFESGMSDDYAVPPDALSCDTTSLESSMLLRASYLDSPKRIESLEKSGSLAKLGGKLKTWRKKWFVLKNGVLTYYKGQSDINRKPQGQIILDEVCKITRAEGSNTFEIDTGKKTYYLTADSITAMEDWVRILQNVQRRNATKLLLSKEENKPSVQGWLTKVKNGHAKKCWCVLIGKMFLYFKSPTDTTPAGQINMRDARVEEVEHFSDSDSEERDTEHPDLTIGIFPTNQGPTYLLCQGKQEKDSWLYHLTVASGGGPSSGTQYEQLIHKLMEVDGESNCVLWRHPVLLHVPCTKDGAIPSYFPLTTLPTENLQAEAIKLFKCLQLFMSAAVDQAGIDYHVVLAQNALQQCLDMPELQAELICALVKQTSKSSPLPKLGVQAVQEEKYKEHKECYKEHKDHKGPPSYTLLQGWQLLALAVSLFVPKSSRLLWFLKLHLQRNADNRTECGKYASYCERALERTIQTDFGGKTYVAALQSWRLAGGLHDRNKGNGERRIGLGSVWPLANFSSQPQCGRELKPSRMEVLSILLKNPQHHSLPHSMPVHLLNGTYHISSFDGSTTIKEFQDSLAHEICCRTTNGFAIFSDDPIEKDLEHTLDPGAKLCDLISKWEIALREKGLGKFENSRVIRLTYKNRLWWKNSARLETDKERLLLCYQVNKQIVSGRFPLSRELALELAALMAQLDMGDCTFGSHKNTSVNNTLSNQGTSNRHQSPKSTTNGTLSPPTAIQNSNTLSALNNVHGILTAHSNQALNAIDKFYPYRYRDQLTQEGLTELQAKLLEKWRSLKGRTQLDCVRIYLTCTRKWPFFGATLFQARLRQHDSPMIWLAVNEDSITILDLATMQQRVRYPYTNVLTFGGCQEDFMLVVTQNDQQPSQKLIFSLSKPKILELTLLIADYMNLLINNPGTPLLGTLSRGTMVSVNQSVVNQSIISQAIANQSQPDILKSTPDHGVQRSDSKRRTHVDSGLA</sequence>
<evidence type="ECO:0000259" key="7">
    <source>
        <dbReference type="PROSITE" id="PS51016"/>
    </source>
</evidence>
<feature type="region of interest" description="Disordered" evidence="4">
    <location>
        <begin position="89"/>
        <end position="124"/>
    </location>
</feature>
<feature type="compositionally biased region" description="Basic and acidic residues" evidence="4">
    <location>
        <begin position="1551"/>
        <end position="1562"/>
    </location>
</feature>
<feature type="compositionally biased region" description="Basic and acidic residues" evidence="4">
    <location>
        <begin position="89"/>
        <end position="103"/>
    </location>
</feature>
<dbReference type="CDD" id="cd17094">
    <property type="entry name" value="FERM_F1_Max1_like"/>
    <property type="match status" value="1"/>
</dbReference>
<feature type="coiled-coil region" evidence="3">
    <location>
        <begin position="337"/>
        <end position="371"/>
    </location>
</feature>
<dbReference type="InterPro" id="IPR014352">
    <property type="entry name" value="FERM/acyl-CoA-bd_prot_sf"/>
</dbReference>
<dbReference type="InterPro" id="IPR035963">
    <property type="entry name" value="FERM_2"/>
</dbReference>
<evidence type="ECO:0000313" key="9">
    <source>
        <dbReference type="Proteomes" id="UP000719412"/>
    </source>
</evidence>
<evidence type="ECO:0000259" key="6">
    <source>
        <dbReference type="PROSITE" id="PS50057"/>
    </source>
</evidence>
<evidence type="ECO:0000313" key="8">
    <source>
        <dbReference type="EMBL" id="KAH0810786.1"/>
    </source>
</evidence>
<dbReference type="InterPro" id="IPR019748">
    <property type="entry name" value="FERM_central"/>
</dbReference>